<dbReference type="InterPro" id="IPR000687">
    <property type="entry name" value="RIO_kinase"/>
</dbReference>
<dbReference type="FunFam" id="3.30.200.20:FF:000052">
    <property type="entry name" value="Serine/threonine-protein kinase RIO2"/>
    <property type="match status" value="1"/>
</dbReference>
<keyword evidence="15" id="KW-1185">Reference proteome</keyword>
<comment type="catalytic activity">
    <reaction evidence="12">
        <text>L-seryl-[protein] + ATP = O-phospho-L-seryl-[protein] + ADP + H(+)</text>
        <dbReference type="Rhea" id="RHEA:17989"/>
        <dbReference type="Rhea" id="RHEA-COMP:9863"/>
        <dbReference type="Rhea" id="RHEA-COMP:11604"/>
        <dbReference type="ChEBI" id="CHEBI:15378"/>
        <dbReference type="ChEBI" id="CHEBI:29999"/>
        <dbReference type="ChEBI" id="CHEBI:30616"/>
        <dbReference type="ChEBI" id="CHEBI:83421"/>
        <dbReference type="ChEBI" id="CHEBI:456216"/>
        <dbReference type="EC" id="2.7.11.1"/>
    </reaction>
</comment>
<gene>
    <name evidence="14" type="ordered locus">Cmaq_1049</name>
</gene>
<evidence type="ECO:0000256" key="5">
    <source>
        <dbReference type="ARBA" id="ARBA00022679"/>
    </source>
</evidence>
<keyword evidence="5" id="KW-0808">Transferase</keyword>
<dbReference type="SUPFAM" id="SSF46785">
    <property type="entry name" value="Winged helix' DNA-binding domain"/>
    <property type="match status" value="1"/>
</dbReference>
<dbReference type="RefSeq" id="WP_012186097.1">
    <property type="nucleotide sequence ID" value="NC_009954.1"/>
</dbReference>
<evidence type="ECO:0000256" key="10">
    <source>
        <dbReference type="ARBA" id="ARBA00022842"/>
    </source>
</evidence>
<reference evidence="14 15" key="1">
    <citation type="submission" date="2007-10" db="EMBL/GenBank/DDBJ databases">
        <title>Complete sequence of Caldivirga maquilingensis IC-167.</title>
        <authorList>
            <consortium name="US DOE Joint Genome Institute"/>
            <person name="Copeland A."/>
            <person name="Lucas S."/>
            <person name="Lapidus A."/>
            <person name="Barry K."/>
            <person name="Glavina del Rio T."/>
            <person name="Dalin E."/>
            <person name="Tice H."/>
            <person name="Pitluck S."/>
            <person name="Saunders E."/>
            <person name="Brettin T."/>
            <person name="Bruce D."/>
            <person name="Detter J.C."/>
            <person name="Han C."/>
            <person name="Schmutz J."/>
            <person name="Larimer F."/>
            <person name="Land M."/>
            <person name="Hauser L."/>
            <person name="Kyrpides N."/>
            <person name="Ivanova N."/>
            <person name="Biddle J.F."/>
            <person name="Zhang Z."/>
            <person name="Fitz-Gibbon S.T."/>
            <person name="Lowe T.M."/>
            <person name="Saltikov C."/>
            <person name="House C.H."/>
            <person name="Richardson P."/>
        </authorList>
    </citation>
    <scope>NUCLEOTIDE SEQUENCE [LARGE SCALE GENOMIC DNA]</scope>
    <source>
        <strain evidence="15">ATCC 700844 / DSM 13496 / JCM 10307 / IC-167</strain>
    </source>
</reference>
<evidence type="ECO:0000259" key="13">
    <source>
        <dbReference type="PROSITE" id="PS50011"/>
    </source>
</evidence>
<dbReference type="InterPro" id="IPR018934">
    <property type="entry name" value="RIO_dom"/>
</dbReference>
<dbReference type="eggNOG" id="arCOG01181">
    <property type="taxonomic scope" value="Archaea"/>
</dbReference>
<evidence type="ECO:0000256" key="6">
    <source>
        <dbReference type="ARBA" id="ARBA00022723"/>
    </source>
</evidence>
<dbReference type="Gene3D" id="1.10.10.10">
    <property type="entry name" value="Winged helix-like DNA-binding domain superfamily/Winged helix DNA-binding domain"/>
    <property type="match status" value="1"/>
</dbReference>
<dbReference type="GO" id="GO:0030490">
    <property type="term" value="P:maturation of SSU-rRNA"/>
    <property type="evidence" value="ECO:0007669"/>
    <property type="project" value="TreeGrafter"/>
</dbReference>
<dbReference type="EMBL" id="CP000852">
    <property type="protein sequence ID" value="ABW01878.1"/>
    <property type="molecule type" value="Genomic_DNA"/>
</dbReference>
<dbReference type="PANTHER" id="PTHR45852">
    <property type="entry name" value="SER/THR-PROTEIN KINASE RIO2"/>
    <property type="match status" value="1"/>
</dbReference>
<dbReference type="SUPFAM" id="SSF56112">
    <property type="entry name" value="Protein kinase-like (PK-like)"/>
    <property type="match status" value="1"/>
</dbReference>
<evidence type="ECO:0000256" key="7">
    <source>
        <dbReference type="ARBA" id="ARBA00022741"/>
    </source>
</evidence>
<dbReference type="STRING" id="397948.Cmaq_1049"/>
<dbReference type="CDD" id="cd05144">
    <property type="entry name" value="RIO2_C"/>
    <property type="match status" value="1"/>
</dbReference>
<evidence type="ECO:0000256" key="1">
    <source>
        <dbReference type="ARBA" id="ARBA00001946"/>
    </source>
</evidence>
<keyword evidence="10" id="KW-0460">Magnesium</keyword>
<dbReference type="GO" id="GO:0005524">
    <property type="term" value="F:ATP binding"/>
    <property type="evidence" value="ECO:0007669"/>
    <property type="project" value="UniProtKB-KW"/>
</dbReference>
<dbReference type="KEGG" id="cma:Cmaq_1049"/>
<dbReference type="GO" id="GO:0005829">
    <property type="term" value="C:cytosol"/>
    <property type="evidence" value="ECO:0007669"/>
    <property type="project" value="TreeGrafter"/>
</dbReference>
<comment type="similarity">
    <text evidence="2">Belongs to the protein kinase superfamily. RIO-type Ser/Thr kinase family.</text>
</comment>
<evidence type="ECO:0000313" key="15">
    <source>
        <dbReference type="Proteomes" id="UP000001137"/>
    </source>
</evidence>
<dbReference type="InterPro" id="IPR011009">
    <property type="entry name" value="Kinase-like_dom_sf"/>
</dbReference>
<dbReference type="GeneID" id="5710089"/>
<keyword evidence="7" id="KW-0547">Nucleotide-binding</keyword>
<keyword evidence="4" id="KW-0723">Serine/threonine-protein kinase</keyword>
<evidence type="ECO:0000256" key="8">
    <source>
        <dbReference type="ARBA" id="ARBA00022777"/>
    </source>
</evidence>
<dbReference type="InterPro" id="IPR030484">
    <property type="entry name" value="Rio2"/>
</dbReference>
<dbReference type="HOGENOM" id="CLU_018693_1_0_2"/>
<evidence type="ECO:0000313" key="14">
    <source>
        <dbReference type="EMBL" id="ABW01878.1"/>
    </source>
</evidence>
<dbReference type="Gene3D" id="1.10.510.10">
    <property type="entry name" value="Transferase(Phosphotransferase) domain 1"/>
    <property type="match status" value="1"/>
</dbReference>
<protein>
    <recommendedName>
        <fullName evidence="3">non-specific serine/threonine protein kinase</fullName>
        <ecNumber evidence="3">2.7.11.1</ecNumber>
    </recommendedName>
</protein>
<dbReference type="SMART" id="SM00090">
    <property type="entry name" value="RIO"/>
    <property type="match status" value="1"/>
</dbReference>
<comment type="cofactor">
    <cofactor evidence="1">
        <name>Mg(2+)</name>
        <dbReference type="ChEBI" id="CHEBI:18420"/>
    </cofactor>
</comment>
<dbReference type="GO" id="GO:0046872">
    <property type="term" value="F:metal ion binding"/>
    <property type="evidence" value="ECO:0007669"/>
    <property type="project" value="UniProtKB-KW"/>
</dbReference>
<dbReference type="InterPro" id="IPR036390">
    <property type="entry name" value="WH_DNA-bd_sf"/>
</dbReference>
<dbReference type="GO" id="GO:0004674">
    <property type="term" value="F:protein serine/threonine kinase activity"/>
    <property type="evidence" value="ECO:0007669"/>
    <property type="project" value="UniProtKB-KW"/>
</dbReference>
<accession>A8MDM2</accession>
<feature type="domain" description="Protein kinase" evidence="13">
    <location>
        <begin position="94"/>
        <end position="316"/>
    </location>
</feature>
<dbReference type="PROSITE" id="PS01245">
    <property type="entry name" value="RIO1"/>
    <property type="match status" value="1"/>
</dbReference>
<keyword evidence="8" id="KW-0418">Kinase</keyword>
<dbReference type="GO" id="GO:0030688">
    <property type="term" value="C:preribosome, small subunit precursor"/>
    <property type="evidence" value="ECO:0007669"/>
    <property type="project" value="TreeGrafter"/>
</dbReference>
<dbReference type="Gene3D" id="3.30.200.20">
    <property type="entry name" value="Phosphorylase Kinase, domain 1"/>
    <property type="match status" value="1"/>
</dbReference>
<dbReference type="InterPro" id="IPR036388">
    <property type="entry name" value="WH-like_DNA-bd_sf"/>
</dbReference>
<dbReference type="OrthoDB" id="50101at2157"/>
<keyword evidence="9" id="KW-0067">ATP-binding</keyword>
<proteinExistence type="inferred from homology"/>
<comment type="catalytic activity">
    <reaction evidence="11">
        <text>L-threonyl-[protein] + ATP = O-phospho-L-threonyl-[protein] + ADP + H(+)</text>
        <dbReference type="Rhea" id="RHEA:46608"/>
        <dbReference type="Rhea" id="RHEA-COMP:11060"/>
        <dbReference type="Rhea" id="RHEA-COMP:11605"/>
        <dbReference type="ChEBI" id="CHEBI:15378"/>
        <dbReference type="ChEBI" id="CHEBI:30013"/>
        <dbReference type="ChEBI" id="CHEBI:30616"/>
        <dbReference type="ChEBI" id="CHEBI:61977"/>
        <dbReference type="ChEBI" id="CHEBI:456216"/>
        <dbReference type="EC" id="2.7.11.1"/>
    </reaction>
</comment>
<keyword evidence="6" id="KW-0479">Metal-binding</keyword>
<dbReference type="InterPro" id="IPR000719">
    <property type="entry name" value="Prot_kinase_dom"/>
</dbReference>
<dbReference type="Pfam" id="PF01163">
    <property type="entry name" value="RIO1"/>
    <property type="match status" value="1"/>
</dbReference>
<dbReference type="AlphaFoldDB" id="A8MDM2"/>
<evidence type="ECO:0000256" key="2">
    <source>
        <dbReference type="ARBA" id="ARBA00009196"/>
    </source>
</evidence>
<evidence type="ECO:0000256" key="11">
    <source>
        <dbReference type="ARBA" id="ARBA00047899"/>
    </source>
</evidence>
<evidence type="ECO:0000256" key="9">
    <source>
        <dbReference type="ARBA" id="ARBA00022840"/>
    </source>
</evidence>
<dbReference type="Pfam" id="PF09202">
    <property type="entry name" value="Rio2_N"/>
    <property type="match status" value="1"/>
</dbReference>
<evidence type="ECO:0000256" key="12">
    <source>
        <dbReference type="ARBA" id="ARBA00048679"/>
    </source>
</evidence>
<dbReference type="InterPro" id="IPR015285">
    <property type="entry name" value="RIO2_wHTH_N"/>
</dbReference>
<dbReference type="EC" id="2.7.11.1" evidence="3"/>
<evidence type="ECO:0000256" key="4">
    <source>
        <dbReference type="ARBA" id="ARBA00022527"/>
    </source>
</evidence>
<organism evidence="14 15">
    <name type="scientific">Caldivirga maquilingensis (strain ATCC 700844 / DSM 13496 / JCM 10307 / IC-167)</name>
    <dbReference type="NCBI Taxonomy" id="397948"/>
    <lineage>
        <taxon>Archaea</taxon>
        <taxon>Thermoproteota</taxon>
        <taxon>Thermoprotei</taxon>
        <taxon>Thermoproteales</taxon>
        <taxon>Thermoproteaceae</taxon>
        <taxon>Caldivirga</taxon>
    </lineage>
</organism>
<dbReference type="PANTHER" id="PTHR45852:SF1">
    <property type="entry name" value="SERINE_THREONINE-PROTEIN KINASE RIO2"/>
    <property type="match status" value="1"/>
</dbReference>
<dbReference type="InterPro" id="IPR018935">
    <property type="entry name" value="RIO_kinase_CS"/>
</dbReference>
<name>A8MDM2_CALMQ</name>
<dbReference type="Proteomes" id="UP000001137">
    <property type="component" value="Chromosome"/>
</dbReference>
<sequence>MSISNVIASYNELSKLDLRVLRVIEVLHRNHEYVPVKRIVNYMGLSEEVIDKSISKMNKLKLLVRRGPDNVRLTFPAYDILSIHTMVKKGVIDAIAPTPLGVGKESDVYAADAPNGEKYALKFHRIGRVSFRNTRKYRVWIGERRHVTWLYEAKISAHMEYLALTEAYKAKVPAPRPRAVTRHLVAMEYVNGVELFRVKLSNPEDVLEQIISAIEDLLRINIIHGDLNEYNILVNPSDEKITIIDWPQWMYANVKGSRVILMRDLNIILRHFKSNYGLNVGIDAVMSRLAPLIPNSELPPEKAYSRLIKRVTSLVK</sequence>
<evidence type="ECO:0000256" key="3">
    <source>
        <dbReference type="ARBA" id="ARBA00012513"/>
    </source>
</evidence>
<dbReference type="PROSITE" id="PS50011">
    <property type="entry name" value="PROTEIN_KINASE_DOM"/>
    <property type="match status" value="1"/>
</dbReference>